<dbReference type="Proteomes" id="UP001524944">
    <property type="component" value="Unassembled WGS sequence"/>
</dbReference>
<sequence length="581" mass="61513">MIHTKIVCTIGPASDSVEILEKLMKSGMNVARLNFSHGTHEEHGRRIVNIRQAADNTGTNVAILLDTKGPEIRLGSLKESKVPVVEGQEIILTTRPMIGEGNVFPVTYQGLPRDVVPGNTILIDDGLIGLEVKETGEEDIVCRVKNAGEVSSNKGINVPGVEVNLPGLMEKDIGDIHFGIEQELDFIAASFVRKPGDVLDIRRILEEKESDIDIIAKIESRSGVKNLDEILKVSDGIMVARGDLGVEIPAEEVPLVQKTIIHKCNKAGKPVITATQMLDSMIRNPRPTRAEASDVANAIFDGTDAVMLSGETASGKYPVEAVSTMARIASKTETALHYRIPNWRDSKTVTITDAISQASFSIAHGLKAAAIITPTSSGSTAKMVSKYRPKTPIIAATPSPRVKKKLSLLWGVEGVLTPITSGTDEMVGVAVAAALQEKLIKHGDLVVVTAGVPVGTPGTTNLIKVHVVSEVTASGIGIGRMVATGIARVARDGADARNRLKEGEILVTSRTDRDYMDVIGKAAAIITEEGGLTSHAAIVAINLGIPGIVGVEGATTRIPDGAVVTVDSARGQIYLGVTQVL</sequence>
<evidence type="ECO:0000256" key="8">
    <source>
        <dbReference type="ARBA" id="ARBA00022679"/>
    </source>
</evidence>
<evidence type="ECO:0000256" key="7">
    <source>
        <dbReference type="ARBA" id="ARBA00018587"/>
    </source>
</evidence>
<comment type="similarity">
    <text evidence="5 18">Belongs to the pyruvate kinase family.</text>
</comment>
<evidence type="ECO:0000256" key="16">
    <source>
        <dbReference type="ARBA" id="ARBA00023317"/>
    </source>
</evidence>
<dbReference type="PRINTS" id="PR01050">
    <property type="entry name" value="PYRUVTKNASE"/>
</dbReference>
<evidence type="ECO:0000256" key="4">
    <source>
        <dbReference type="ARBA" id="ARBA00006237"/>
    </source>
</evidence>
<keyword evidence="8 18" id="KW-0808">Transferase</keyword>
<keyword evidence="14" id="KW-0630">Potassium</keyword>
<dbReference type="PROSITE" id="PS00110">
    <property type="entry name" value="PYRUVATE_KINASE"/>
    <property type="match status" value="1"/>
</dbReference>
<comment type="similarity">
    <text evidence="4">In the C-terminal section; belongs to the PEP-utilizing enzyme family.</text>
</comment>
<keyword evidence="23" id="KW-1185">Reference proteome</keyword>
<evidence type="ECO:0000256" key="12">
    <source>
        <dbReference type="ARBA" id="ARBA00022840"/>
    </source>
</evidence>
<dbReference type="EMBL" id="JANPWE010000005">
    <property type="protein sequence ID" value="MCR6546083.1"/>
    <property type="molecule type" value="Genomic_DNA"/>
</dbReference>
<reference evidence="22 23" key="1">
    <citation type="submission" date="2022-08" db="EMBL/GenBank/DDBJ databases">
        <title>Proteogenomics of the novel Dehalobacterium formicoaceticum strain EZ94 highlights a key role of methyltransferases during anaerobic dichloromethane degradation.</title>
        <authorList>
            <person name="Wasmund K."/>
        </authorList>
    </citation>
    <scope>NUCLEOTIDE SEQUENCE [LARGE SCALE GENOMIC DNA]</scope>
    <source>
        <strain evidence="22 23">EZ94</strain>
    </source>
</reference>
<evidence type="ECO:0000256" key="3">
    <source>
        <dbReference type="ARBA" id="ARBA00004997"/>
    </source>
</evidence>
<comment type="catalytic activity">
    <reaction evidence="18">
        <text>pyruvate + ATP = phosphoenolpyruvate + ADP + H(+)</text>
        <dbReference type="Rhea" id="RHEA:18157"/>
        <dbReference type="ChEBI" id="CHEBI:15361"/>
        <dbReference type="ChEBI" id="CHEBI:15378"/>
        <dbReference type="ChEBI" id="CHEBI:30616"/>
        <dbReference type="ChEBI" id="CHEBI:58702"/>
        <dbReference type="ChEBI" id="CHEBI:456216"/>
        <dbReference type="EC" id="2.7.1.40"/>
    </reaction>
</comment>
<keyword evidence="11 18" id="KW-0418">Kinase</keyword>
<evidence type="ECO:0000256" key="17">
    <source>
        <dbReference type="NCBIfam" id="TIGR01064"/>
    </source>
</evidence>
<dbReference type="SUPFAM" id="SSF51621">
    <property type="entry name" value="Phosphoenolpyruvate/pyruvate domain"/>
    <property type="match status" value="1"/>
</dbReference>
<dbReference type="InterPro" id="IPR011037">
    <property type="entry name" value="Pyrv_Knase-like_insert_dom_sf"/>
</dbReference>
<dbReference type="InterPro" id="IPR015806">
    <property type="entry name" value="Pyrv_Knase_insert_dom_sf"/>
</dbReference>
<keyword evidence="12" id="KW-0067">ATP-binding</keyword>
<dbReference type="InterPro" id="IPR008279">
    <property type="entry name" value="PEP-util_enz_mobile_dom"/>
</dbReference>
<evidence type="ECO:0000256" key="11">
    <source>
        <dbReference type="ARBA" id="ARBA00022777"/>
    </source>
</evidence>
<dbReference type="SUPFAM" id="SSF50800">
    <property type="entry name" value="PK beta-barrel domain-like"/>
    <property type="match status" value="1"/>
</dbReference>
<comment type="pathway">
    <text evidence="3 18">Carbohydrate degradation; glycolysis; pyruvate from D-glyceraldehyde 3-phosphate: step 5/5.</text>
</comment>
<dbReference type="SUPFAM" id="SSF52009">
    <property type="entry name" value="Phosphohistidine domain"/>
    <property type="match status" value="1"/>
</dbReference>
<dbReference type="NCBIfam" id="NF004978">
    <property type="entry name" value="PRK06354.1"/>
    <property type="match status" value="1"/>
</dbReference>
<proteinExistence type="inferred from homology"/>
<evidence type="ECO:0000313" key="23">
    <source>
        <dbReference type="Proteomes" id="UP001524944"/>
    </source>
</evidence>
<dbReference type="PANTHER" id="PTHR11817">
    <property type="entry name" value="PYRUVATE KINASE"/>
    <property type="match status" value="1"/>
</dbReference>
<evidence type="ECO:0000256" key="14">
    <source>
        <dbReference type="ARBA" id="ARBA00022958"/>
    </source>
</evidence>
<organism evidence="22 23">
    <name type="scientific">Dehalobacterium formicoaceticum</name>
    <dbReference type="NCBI Taxonomy" id="51515"/>
    <lineage>
        <taxon>Bacteria</taxon>
        <taxon>Bacillati</taxon>
        <taxon>Bacillota</taxon>
        <taxon>Clostridia</taxon>
        <taxon>Eubacteriales</taxon>
        <taxon>Peptococcaceae</taxon>
        <taxon>Dehalobacterium</taxon>
    </lineage>
</organism>
<keyword evidence="16 22" id="KW-0670">Pyruvate</keyword>
<keyword evidence="9" id="KW-0479">Metal-binding</keyword>
<dbReference type="InterPro" id="IPR040442">
    <property type="entry name" value="Pyrv_kinase-like_dom_sf"/>
</dbReference>
<gene>
    <name evidence="22" type="primary">pyk</name>
    <name evidence="22" type="ORF">NVS47_11255</name>
</gene>
<dbReference type="InterPro" id="IPR015813">
    <property type="entry name" value="Pyrv/PenolPyrv_kinase-like_dom"/>
</dbReference>
<dbReference type="GO" id="GO:0004743">
    <property type="term" value="F:pyruvate kinase activity"/>
    <property type="evidence" value="ECO:0007669"/>
    <property type="project" value="UniProtKB-EC"/>
</dbReference>
<dbReference type="RefSeq" id="WP_089612675.1">
    <property type="nucleotide sequence ID" value="NZ_CP022121.1"/>
</dbReference>
<dbReference type="SUPFAM" id="SSF52935">
    <property type="entry name" value="PK C-terminal domain-like"/>
    <property type="match status" value="1"/>
</dbReference>
<dbReference type="NCBIfam" id="TIGR01064">
    <property type="entry name" value="pyruv_kin"/>
    <property type="match status" value="1"/>
</dbReference>
<feature type="domain" description="Pyruvate kinase C-terminal" evidence="21">
    <location>
        <begin position="353"/>
        <end position="466"/>
    </location>
</feature>
<feature type="domain" description="PEP-utilising enzyme mobile" evidence="20">
    <location>
        <begin position="500"/>
        <end position="571"/>
    </location>
</feature>
<dbReference type="Pfam" id="PF00224">
    <property type="entry name" value="PK"/>
    <property type="match status" value="1"/>
</dbReference>
<evidence type="ECO:0000256" key="6">
    <source>
        <dbReference type="ARBA" id="ARBA00012142"/>
    </source>
</evidence>
<dbReference type="Pfam" id="PF00391">
    <property type="entry name" value="PEP-utilizers"/>
    <property type="match status" value="1"/>
</dbReference>
<evidence type="ECO:0000259" key="21">
    <source>
        <dbReference type="Pfam" id="PF02887"/>
    </source>
</evidence>
<dbReference type="InterPro" id="IPR018209">
    <property type="entry name" value="Pyrv_Knase_AS"/>
</dbReference>
<comment type="caution">
    <text evidence="22">The sequence shown here is derived from an EMBL/GenBank/DDBJ whole genome shotgun (WGS) entry which is preliminary data.</text>
</comment>
<feature type="domain" description="Pyruvate kinase barrel" evidence="19">
    <location>
        <begin position="3"/>
        <end position="322"/>
    </location>
</feature>
<dbReference type="Gene3D" id="3.40.1380.20">
    <property type="entry name" value="Pyruvate kinase, C-terminal domain"/>
    <property type="match status" value="1"/>
</dbReference>
<evidence type="ECO:0000256" key="13">
    <source>
        <dbReference type="ARBA" id="ARBA00022842"/>
    </source>
</evidence>
<evidence type="ECO:0000256" key="15">
    <source>
        <dbReference type="ARBA" id="ARBA00023152"/>
    </source>
</evidence>
<keyword evidence="13 18" id="KW-0460">Magnesium</keyword>
<accession>A0ABT1Y6B4</accession>
<evidence type="ECO:0000259" key="19">
    <source>
        <dbReference type="Pfam" id="PF00224"/>
    </source>
</evidence>
<dbReference type="InterPro" id="IPR015795">
    <property type="entry name" value="Pyrv_Knase_C"/>
</dbReference>
<dbReference type="GO" id="GO:0016301">
    <property type="term" value="F:kinase activity"/>
    <property type="evidence" value="ECO:0007669"/>
    <property type="project" value="UniProtKB-KW"/>
</dbReference>
<keyword evidence="15 18" id="KW-0324">Glycolysis</keyword>
<evidence type="ECO:0000256" key="5">
    <source>
        <dbReference type="ARBA" id="ARBA00008663"/>
    </source>
</evidence>
<evidence type="ECO:0000256" key="10">
    <source>
        <dbReference type="ARBA" id="ARBA00022741"/>
    </source>
</evidence>
<protein>
    <recommendedName>
        <fullName evidence="7 17">Pyruvate kinase</fullName>
        <ecNumber evidence="6 17">2.7.1.40</ecNumber>
    </recommendedName>
</protein>
<evidence type="ECO:0000313" key="22">
    <source>
        <dbReference type="EMBL" id="MCR6546083.1"/>
    </source>
</evidence>
<evidence type="ECO:0000256" key="18">
    <source>
        <dbReference type="RuleBase" id="RU000504"/>
    </source>
</evidence>
<dbReference type="InterPro" id="IPR015793">
    <property type="entry name" value="Pyrv_Knase_brl"/>
</dbReference>
<dbReference type="Gene3D" id="3.50.30.10">
    <property type="entry name" value="Phosphohistidine domain"/>
    <property type="match status" value="1"/>
</dbReference>
<dbReference type="InterPro" id="IPR036637">
    <property type="entry name" value="Phosphohistidine_dom_sf"/>
</dbReference>
<evidence type="ECO:0000259" key="20">
    <source>
        <dbReference type="Pfam" id="PF00391"/>
    </source>
</evidence>
<dbReference type="Gene3D" id="2.40.33.10">
    <property type="entry name" value="PK beta-barrel domain-like"/>
    <property type="match status" value="1"/>
</dbReference>
<keyword evidence="10" id="KW-0547">Nucleotide-binding</keyword>
<dbReference type="EC" id="2.7.1.40" evidence="6 17"/>
<dbReference type="Pfam" id="PF02887">
    <property type="entry name" value="PK_C"/>
    <property type="match status" value="1"/>
</dbReference>
<comment type="cofactor">
    <cofactor evidence="2">
        <name>K(+)</name>
        <dbReference type="ChEBI" id="CHEBI:29103"/>
    </cofactor>
</comment>
<dbReference type="InterPro" id="IPR036918">
    <property type="entry name" value="Pyrv_Knase_C_sf"/>
</dbReference>
<dbReference type="InterPro" id="IPR001697">
    <property type="entry name" value="Pyr_Knase"/>
</dbReference>
<comment type="cofactor">
    <cofactor evidence="1">
        <name>Mg(2+)</name>
        <dbReference type="ChEBI" id="CHEBI:18420"/>
    </cofactor>
</comment>
<dbReference type="Gene3D" id="3.20.20.60">
    <property type="entry name" value="Phosphoenolpyruvate-binding domains"/>
    <property type="match status" value="1"/>
</dbReference>
<evidence type="ECO:0000256" key="1">
    <source>
        <dbReference type="ARBA" id="ARBA00001946"/>
    </source>
</evidence>
<evidence type="ECO:0000256" key="2">
    <source>
        <dbReference type="ARBA" id="ARBA00001958"/>
    </source>
</evidence>
<evidence type="ECO:0000256" key="9">
    <source>
        <dbReference type="ARBA" id="ARBA00022723"/>
    </source>
</evidence>
<name>A0ABT1Y6B4_9FIRM</name>
<dbReference type="NCBIfam" id="NF004491">
    <property type="entry name" value="PRK05826.1"/>
    <property type="match status" value="1"/>
</dbReference>